<dbReference type="Gene3D" id="3.40.190.290">
    <property type="match status" value="1"/>
</dbReference>
<dbReference type="Pfam" id="PF00126">
    <property type="entry name" value="HTH_1"/>
    <property type="match status" value="1"/>
</dbReference>
<dbReference type="GO" id="GO:0003677">
    <property type="term" value="F:DNA binding"/>
    <property type="evidence" value="ECO:0007669"/>
    <property type="project" value="UniProtKB-KW"/>
</dbReference>
<dbReference type="RefSeq" id="WP_092721191.1">
    <property type="nucleotide sequence ID" value="NZ_FMBK01000022.1"/>
</dbReference>
<dbReference type="Gene3D" id="1.10.10.10">
    <property type="entry name" value="Winged helix-like DNA-binding domain superfamily/Winged helix DNA-binding domain"/>
    <property type="match status" value="1"/>
</dbReference>
<keyword evidence="2" id="KW-0805">Transcription regulation</keyword>
<dbReference type="Pfam" id="PF03466">
    <property type="entry name" value="LysR_substrate"/>
    <property type="match status" value="1"/>
</dbReference>
<dbReference type="InterPro" id="IPR036388">
    <property type="entry name" value="WH-like_DNA-bd_sf"/>
</dbReference>
<dbReference type="GO" id="GO:0003700">
    <property type="term" value="F:DNA-binding transcription factor activity"/>
    <property type="evidence" value="ECO:0007669"/>
    <property type="project" value="InterPro"/>
</dbReference>
<dbReference type="SUPFAM" id="SSF53850">
    <property type="entry name" value="Periplasmic binding protein-like II"/>
    <property type="match status" value="1"/>
</dbReference>
<accession>A0A1C4GZ28</accession>
<name>A0A1C4GZ28_9GAMM</name>
<organism evidence="6 7">
    <name type="scientific">Acinetobacter albensis</name>
    <dbReference type="NCBI Taxonomy" id="1673609"/>
    <lineage>
        <taxon>Bacteria</taxon>
        <taxon>Pseudomonadati</taxon>
        <taxon>Pseudomonadota</taxon>
        <taxon>Gammaproteobacteria</taxon>
        <taxon>Moraxellales</taxon>
        <taxon>Moraxellaceae</taxon>
        <taxon>Acinetobacter</taxon>
    </lineage>
</organism>
<dbReference type="PANTHER" id="PTHR30537">
    <property type="entry name" value="HTH-TYPE TRANSCRIPTIONAL REGULATOR"/>
    <property type="match status" value="1"/>
</dbReference>
<evidence type="ECO:0000256" key="4">
    <source>
        <dbReference type="ARBA" id="ARBA00023163"/>
    </source>
</evidence>
<evidence type="ECO:0000313" key="6">
    <source>
        <dbReference type="EMBL" id="SCC73407.1"/>
    </source>
</evidence>
<evidence type="ECO:0000259" key="5">
    <source>
        <dbReference type="PROSITE" id="PS50931"/>
    </source>
</evidence>
<dbReference type="InterPro" id="IPR005119">
    <property type="entry name" value="LysR_subst-bd"/>
</dbReference>
<keyword evidence="3 6" id="KW-0238">DNA-binding</keyword>
<comment type="similarity">
    <text evidence="1">Belongs to the LysR transcriptional regulatory family.</text>
</comment>
<dbReference type="InterPro" id="IPR058163">
    <property type="entry name" value="LysR-type_TF_proteobact-type"/>
</dbReference>
<dbReference type="Proteomes" id="UP000243661">
    <property type="component" value="Unassembled WGS sequence"/>
</dbReference>
<protein>
    <submittedName>
        <fullName evidence="6">DNA-binding transcriptional regulator, LysR family</fullName>
    </submittedName>
</protein>
<evidence type="ECO:0000256" key="3">
    <source>
        <dbReference type="ARBA" id="ARBA00023125"/>
    </source>
</evidence>
<dbReference type="PANTHER" id="PTHR30537:SF5">
    <property type="entry name" value="HTH-TYPE TRANSCRIPTIONAL ACTIVATOR TTDR-RELATED"/>
    <property type="match status" value="1"/>
</dbReference>
<reference evidence="6 7" key="1">
    <citation type="submission" date="2016-08" db="EMBL/GenBank/DDBJ databases">
        <authorList>
            <person name="Seilhamer J.J."/>
        </authorList>
    </citation>
    <scope>NUCLEOTIDE SEQUENCE [LARGE SCALE GENOMIC DNA]</scope>
    <source>
        <strain evidence="6 7">ANC 4874</strain>
    </source>
</reference>
<dbReference type="OrthoDB" id="9786526at2"/>
<dbReference type="SUPFAM" id="SSF46785">
    <property type="entry name" value="Winged helix' DNA-binding domain"/>
    <property type="match status" value="1"/>
</dbReference>
<dbReference type="InterPro" id="IPR036390">
    <property type="entry name" value="WH_DNA-bd_sf"/>
</dbReference>
<dbReference type="AlphaFoldDB" id="A0A1C4GZ28"/>
<evidence type="ECO:0000256" key="1">
    <source>
        <dbReference type="ARBA" id="ARBA00009437"/>
    </source>
</evidence>
<dbReference type="EMBL" id="FMBK01000022">
    <property type="protein sequence ID" value="SCC73407.1"/>
    <property type="molecule type" value="Genomic_DNA"/>
</dbReference>
<sequence>MKIRDKVNDLDFFLKIVEAGSLTRAAVLLESSLPSMSRRLSQIERRLGVKLIDRNARRFKLTEKGEYFLENSQHILSLLEKMENNLQGEQDFLTGRLRIGALNQFGKQHLAGWITELAEQYPHLKIELLLSDSKVDLMEQELDFSFQIEVPLEIDYFSVPLIQGKKIYCASPEYFQKFGIPDSPYMLTDHQCLCLIRNRHTFSEWPFMENGKNTVVKVSPQLASSSSEIVHQWVLAGKGIAYKLNWDIQADLSSGKIVECLADFNPLHRNLYMVYLENNYTQLKYKYFVDFIKNKFGILTNNTL</sequence>
<feature type="domain" description="HTH lysR-type" evidence="5">
    <location>
        <begin position="5"/>
        <end position="62"/>
    </location>
</feature>
<dbReference type="CDD" id="cd08422">
    <property type="entry name" value="PBP2_CrgA_like"/>
    <property type="match status" value="1"/>
</dbReference>
<keyword evidence="4" id="KW-0804">Transcription</keyword>
<evidence type="ECO:0000313" key="7">
    <source>
        <dbReference type="Proteomes" id="UP000243661"/>
    </source>
</evidence>
<dbReference type="PROSITE" id="PS50931">
    <property type="entry name" value="HTH_LYSR"/>
    <property type="match status" value="1"/>
</dbReference>
<proteinExistence type="inferred from homology"/>
<evidence type="ECO:0000256" key="2">
    <source>
        <dbReference type="ARBA" id="ARBA00023015"/>
    </source>
</evidence>
<dbReference type="InterPro" id="IPR000847">
    <property type="entry name" value="LysR_HTH_N"/>
</dbReference>
<gene>
    <name evidence="6" type="ORF">GA0116959_1229</name>
</gene>
<dbReference type="FunFam" id="1.10.10.10:FF:000001">
    <property type="entry name" value="LysR family transcriptional regulator"/>
    <property type="match status" value="1"/>
</dbReference>